<dbReference type="GO" id="GO:0016020">
    <property type="term" value="C:membrane"/>
    <property type="evidence" value="ECO:0007669"/>
    <property type="project" value="UniProtKB-SubCell"/>
</dbReference>
<feature type="transmembrane region" description="Helical" evidence="6">
    <location>
        <begin position="88"/>
        <end position="113"/>
    </location>
</feature>
<dbReference type="PROSITE" id="PS50262">
    <property type="entry name" value="G_PROTEIN_RECEP_F1_2"/>
    <property type="match status" value="1"/>
</dbReference>
<reference evidence="8 9" key="1">
    <citation type="submission" date="2020-08" db="EMBL/GenBank/DDBJ databases">
        <authorList>
            <person name="Koutsovoulos G."/>
            <person name="Danchin GJ E."/>
        </authorList>
    </citation>
    <scope>NUCLEOTIDE SEQUENCE [LARGE SCALE GENOMIC DNA]</scope>
</reference>
<evidence type="ECO:0000313" key="8">
    <source>
        <dbReference type="EMBL" id="CAD2202352.1"/>
    </source>
</evidence>
<dbReference type="Proteomes" id="UP000580250">
    <property type="component" value="Unassembled WGS sequence"/>
</dbReference>
<name>A0A6V7XSU2_MELEN</name>
<proteinExistence type="predicted"/>
<dbReference type="EMBL" id="CAJEWN010002179">
    <property type="protein sequence ID" value="CAD2202352.1"/>
    <property type="molecule type" value="Genomic_DNA"/>
</dbReference>
<comment type="caution">
    <text evidence="8">The sequence shown here is derived from an EMBL/GenBank/DDBJ whole genome shotgun (WGS) entry which is preliminary data.</text>
</comment>
<evidence type="ECO:0000256" key="4">
    <source>
        <dbReference type="ARBA" id="ARBA00023136"/>
    </source>
</evidence>
<dbReference type="PANTHER" id="PTHR46641">
    <property type="entry name" value="FMRFAMIDE RECEPTOR-RELATED"/>
    <property type="match status" value="1"/>
</dbReference>
<accession>A0A6V7XSU2</accession>
<comment type="subcellular location">
    <subcellularLocation>
        <location evidence="1">Membrane</location>
    </subcellularLocation>
</comment>
<evidence type="ECO:0000256" key="1">
    <source>
        <dbReference type="ARBA" id="ARBA00004370"/>
    </source>
</evidence>
<keyword evidence="2 6" id="KW-0812">Transmembrane</keyword>
<evidence type="ECO:0000256" key="6">
    <source>
        <dbReference type="SAM" id="Phobius"/>
    </source>
</evidence>
<gene>
    <name evidence="8" type="ORF">MENT_LOCUS55978</name>
</gene>
<feature type="transmembrane region" description="Helical" evidence="6">
    <location>
        <begin position="166"/>
        <end position="189"/>
    </location>
</feature>
<organism evidence="8 9">
    <name type="scientific">Meloidogyne enterolobii</name>
    <name type="common">Root-knot nematode worm</name>
    <name type="synonym">Meloidogyne mayaguensis</name>
    <dbReference type="NCBI Taxonomy" id="390850"/>
    <lineage>
        <taxon>Eukaryota</taxon>
        <taxon>Metazoa</taxon>
        <taxon>Ecdysozoa</taxon>
        <taxon>Nematoda</taxon>
        <taxon>Chromadorea</taxon>
        <taxon>Rhabditida</taxon>
        <taxon>Tylenchina</taxon>
        <taxon>Tylenchomorpha</taxon>
        <taxon>Tylenchoidea</taxon>
        <taxon>Meloidogynidae</taxon>
        <taxon>Meloidogyninae</taxon>
        <taxon>Meloidogyne</taxon>
    </lineage>
</organism>
<feature type="region of interest" description="Disordered" evidence="5">
    <location>
        <begin position="595"/>
        <end position="621"/>
    </location>
</feature>
<dbReference type="InterPro" id="IPR052954">
    <property type="entry name" value="GPCR-Ligand_Int"/>
</dbReference>
<sequence>MDESPFTIIGTSTTTTTITPLKLFTSNNNNNPSVNISNENNLTTNSIFMEEPPVEAWCFDLLLFYRSLGDDDPQAKKMLAELEAYERFSFVVNGLITCLLVSFGLIGNALFVYQLHNKSNHFSRRLAKHLTALCIWDIALLCCCLCSYGIICMCLGILPFVGVTAYLLYLFQPFASFCVTGTIWQVLAITIERHKAVSRPLEQRTRKGQFSLRSIFSCIVFGAFALNFLAVPFERALIDCYEFRSNGFEVRTMIVQRELVNNQYYAILSHLIPDLIFRAPTPIVIIAILTVRTLQIASAQRTVGHQQIIPQRQRALGRNVHLMLTFLSIKFIICNTLYLFNTILMEVMGYGGKTSSQQTELEMEQYISSLYLTDFSNMLLAIHSATNWLIFYKWPECKEKKVKRFATSLTLSASSRADWLRGSAPIDSTSAEQALNKFRELKNEICADILSSLCNTCSSIGNALGIDKLQTRPITPQLFLNNTELLQHTNLLGNIIESVLIPLARPNSEENDIIEWRDFCRQIGYQYAQINGCLNAEQWKIVRWKLVLALSGNRTRSIQIDERLLINNGSINNSLLKNNKENNTIGQKKRKIWHQFSSPSENKNNKTTLTTTPTTTTSITPNNHQKALVRTFNCTLREMKNGALCAFVDSSQRQMTSRNGYKNIGKYGERQKWKCQYHFIDSSASQQQYGIAPIHLIKRLNWINGPPAGVVARAIFPRPSTSQDSFSLVLPTNEKQYLRDEENIENYENEENKRRFSREIVD</sequence>
<evidence type="ECO:0000259" key="7">
    <source>
        <dbReference type="PROSITE" id="PS50262"/>
    </source>
</evidence>
<protein>
    <recommendedName>
        <fullName evidence="7">G-protein coupled receptors family 1 profile domain-containing protein</fullName>
    </recommendedName>
</protein>
<evidence type="ECO:0000256" key="2">
    <source>
        <dbReference type="ARBA" id="ARBA00022692"/>
    </source>
</evidence>
<feature type="compositionally biased region" description="Low complexity" evidence="5">
    <location>
        <begin position="605"/>
        <end position="621"/>
    </location>
</feature>
<keyword evidence="4 6" id="KW-0472">Membrane</keyword>
<evidence type="ECO:0000256" key="3">
    <source>
        <dbReference type="ARBA" id="ARBA00022989"/>
    </source>
</evidence>
<evidence type="ECO:0000313" key="9">
    <source>
        <dbReference type="Proteomes" id="UP000580250"/>
    </source>
</evidence>
<keyword evidence="3 6" id="KW-1133">Transmembrane helix</keyword>
<dbReference type="PANTHER" id="PTHR46641:SF10">
    <property type="entry name" value="G-PROTEIN COUPLED RECEPTORS FAMILY 1 PROFILE DOMAIN-CONTAINING PROTEIN"/>
    <property type="match status" value="1"/>
</dbReference>
<feature type="transmembrane region" description="Helical" evidence="6">
    <location>
        <begin position="210"/>
        <end position="231"/>
    </location>
</feature>
<dbReference type="Gene3D" id="1.20.1070.10">
    <property type="entry name" value="Rhodopsin 7-helix transmembrane proteins"/>
    <property type="match status" value="1"/>
</dbReference>
<feature type="transmembrane region" description="Helical" evidence="6">
    <location>
        <begin position="279"/>
        <end position="299"/>
    </location>
</feature>
<dbReference type="OrthoDB" id="10011262at2759"/>
<dbReference type="CDD" id="cd14978">
    <property type="entry name" value="7tmA_FMRFamide_R-like"/>
    <property type="match status" value="1"/>
</dbReference>
<evidence type="ECO:0000256" key="5">
    <source>
        <dbReference type="SAM" id="MobiDB-lite"/>
    </source>
</evidence>
<dbReference type="AlphaFoldDB" id="A0A6V7XSU2"/>
<dbReference type="SUPFAM" id="SSF81321">
    <property type="entry name" value="Family A G protein-coupled receptor-like"/>
    <property type="match status" value="1"/>
</dbReference>
<dbReference type="InterPro" id="IPR017452">
    <property type="entry name" value="GPCR_Rhodpsn_7TM"/>
</dbReference>
<feature type="transmembrane region" description="Helical" evidence="6">
    <location>
        <begin position="320"/>
        <end position="340"/>
    </location>
</feature>
<feature type="domain" description="G-protein coupled receptors family 1 profile" evidence="7">
    <location>
        <begin position="107"/>
        <end position="391"/>
    </location>
</feature>
<feature type="transmembrane region" description="Helical" evidence="6">
    <location>
        <begin position="134"/>
        <end position="160"/>
    </location>
</feature>